<organism evidence="1 2">
    <name type="scientific">Zizania palustris</name>
    <name type="common">Northern wild rice</name>
    <dbReference type="NCBI Taxonomy" id="103762"/>
    <lineage>
        <taxon>Eukaryota</taxon>
        <taxon>Viridiplantae</taxon>
        <taxon>Streptophyta</taxon>
        <taxon>Embryophyta</taxon>
        <taxon>Tracheophyta</taxon>
        <taxon>Spermatophyta</taxon>
        <taxon>Magnoliopsida</taxon>
        <taxon>Liliopsida</taxon>
        <taxon>Poales</taxon>
        <taxon>Poaceae</taxon>
        <taxon>BOP clade</taxon>
        <taxon>Oryzoideae</taxon>
        <taxon>Oryzeae</taxon>
        <taxon>Zizaniinae</taxon>
        <taxon>Zizania</taxon>
    </lineage>
</organism>
<proteinExistence type="predicted"/>
<protein>
    <submittedName>
        <fullName evidence="1">Uncharacterized protein</fullName>
    </submittedName>
</protein>
<accession>A0A8J5RZW2</accession>
<dbReference type="EMBL" id="JAAALK010000289">
    <property type="protein sequence ID" value="KAG8049194.1"/>
    <property type="molecule type" value="Genomic_DNA"/>
</dbReference>
<dbReference type="AlphaFoldDB" id="A0A8J5RZW2"/>
<name>A0A8J5RZW2_ZIZPA</name>
<dbReference type="Proteomes" id="UP000729402">
    <property type="component" value="Unassembled WGS sequence"/>
</dbReference>
<sequence>MQGLTRPDACWCRAHAWTWLASEAGALVSYGAAFRDVAAVLAQAMPPSSGYWVGAGKAEVKKMEQNCFNQFCLRRMYAFV</sequence>
<reference evidence="1" key="1">
    <citation type="journal article" date="2021" name="bioRxiv">
        <title>Whole Genome Assembly and Annotation of Northern Wild Rice, Zizania palustris L., Supports a Whole Genome Duplication in the Zizania Genus.</title>
        <authorList>
            <person name="Haas M."/>
            <person name="Kono T."/>
            <person name="Macchietto M."/>
            <person name="Millas R."/>
            <person name="McGilp L."/>
            <person name="Shao M."/>
            <person name="Duquette J."/>
            <person name="Hirsch C.N."/>
            <person name="Kimball J."/>
        </authorList>
    </citation>
    <scope>NUCLEOTIDE SEQUENCE</scope>
    <source>
        <tissue evidence="1">Fresh leaf tissue</tissue>
    </source>
</reference>
<keyword evidence="2" id="KW-1185">Reference proteome</keyword>
<evidence type="ECO:0000313" key="1">
    <source>
        <dbReference type="EMBL" id="KAG8049194.1"/>
    </source>
</evidence>
<gene>
    <name evidence="1" type="ORF">GUJ93_ZPchr0009g671</name>
</gene>
<reference evidence="1" key="2">
    <citation type="submission" date="2021-02" db="EMBL/GenBank/DDBJ databases">
        <authorList>
            <person name="Kimball J.A."/>
            <person name="Haas M.W."/>
            <person name="Macchietto M."/>
            <person name="Kono T."/>
            <person name="Duquette J."/>
            <person name="Shao M."/>
        </authorList>
    </citation>
    <scope>NUCLEOTIDE SEQUENCE</scope>
    <source>
        <tissue evidence="1">Fresh leaf tissue</tissue>
    </source>
</reference>
<comment type="caution">
    <text evidence="1">The sequence shown here is derived from an EMBL/GenBank/DDBJ whole genome shotgun (WGS) entry which is preliminary data.</text>
</comment>
<evidence type="ECO:0000313" key="2">
    <source>
        <dbReference type="Proteomes" id="UP000729402"/>
    </source>
</evidence>